<dbReference type="GO" id="GO:0005634">
    <property type="term" value="C:nucleus"/>
    <property type="evidence" value="ECO:0007669"/>
    <property type="project" value="InterPro"/>
</dbReference>
<keyword evidence="8" id="KW-1185">Reference proteome</keyword>
<evidence type="ECO:0000256" key="2">
    <source>
        <dbReference type="ARBA" id="ARBA00012489"/>
    </source>
</evidence>
<feature type="region of interest" description="Disordered" evidence="5">
    <location>
        <begin position="1388"/>
        <end position="1410"/>
    </location>
</feature>
<organism evidence="7 8">
    <name type="scientific">Antrodiella citrinella</name>
    <dbReference type="NCBI Taxonomy" id="2447956"/>
    <lineage>
        <taxon>Eukaryota</taxon>
        <taxon>Fungi</taxon>
        <taxon>Dikarya</taxon>
        <taxon>Basidiomycota</taxon>
        <taxon>Agaricomycotina</taxon>
        <taxon>Agaricomycetes</taxon>
        <taxon>Polyporales</taxon>
        <taxon>Steccherinaceae</taxon>
        <taxon>Antrodiella</taxon>
    </lineage>
</organism>
<dbReference type="PANTHER" id="PTHR12792:SF0">
    <property type="entry name" value="SEPARIN"/>
    <property type="match status" value="1"/>
</dbReference>
<keyword evidence="3" id="KW-0378">Hydrolase</keyword>
<keyword evidence="4" id="KW-0159">Chromosome partition</keyword>
<evidence type="ECO:0000256" key="4">
    <source>
        <dbReference type="ARBA" id="ARBA00022829"/>
    </source>
</evidence>
<dbReference type="EC" id="3.4.22.49" evidence="2"/>
<accession>A0A4S4MWJ5</accession>
<protein>
    <recommendedName>
        <fullName evidence="2">separase</fullName>
        <ecNumber evidence="2">3.4.22.49</ecNumber>
    </recommendedName>
</protein>
<evidence type="ECO:0000259" key="6">
    <source>
        <dbReference type="PROSITE" id="PS51700"/>
    </source>
</evidence>
<comment type="catalytic activity">
    <reaction evidence="1">
        <text>All bonds known to be hydrolyzed by this endopeptidase have arginine in P1 and an acidic residue in P4. P6 is often occupied by an acidic residue or by a hydroxy-amino-acid residue, the phosphorylation of which enhances cleavage.</text>
        <dbReference type="EC" id="3.4.22.49"/>
    </reaction>
</comment>
<feature type="region of interest" description="Disordered" evidence="5">
    <location>
        <begin position="545"/>
        <end position="572"/>
    </location>
</feature>
<dbReference type="GO" id="GO:0072686">
    <property type="term" value="C:mitotic spindle"/>
    <property type="evidence" value="ECO:0007669"/>
    <property type="project" value="TreeGrafter"/>
</dbReference>
<dbReference type="GO" id="GO:0006508">
    <property type="term" value="P:proteolysis"/>
    <property type="evidence" value="ECO:0007669"/>
    <property type="project" value="InterPro"/>
</dbReference>
<evidence type="ECO:0000256" key="5">
    <source>
        <dbReference type="SAM" id="MobiDB-lite"/>
    </source>
</evidence>
<evidence type="ECO:0000256" key="1">
    <source>
        <dbReference type="ARBA" id="ARBA00000451"/>
    </source>
</evidence>
<comment type="caution">
    <text evidence="7">The sequence shown here is derived from an EMBL/GenBank/DDBJ whole genome shotgun (WGS) entry which is preliminary data.</text>
</comment>
<sequence length="1790" mass="196863">MFSQDVDVTASSALTSKYQLAESLHAIRKSAPFLVISTLPDTGAHDESAKLSSEKVRRAFERVRRVSTKAIETSASPTPTSGEELSRYGRSLLQEIADVLELVMADLKVEITSDSGQAFLLSWLDTLFVLSKTSIVLSDPDTYDSAFRSLERGWNFFQNGRTELPVFANYLRILSGAFYSLAGTLYRSGKYASASRFLERGCTAGTRAIHTRRPQTPTSGSDGQPDKDQEAWTALEEGLYKRWEVLGVCHSKTGDRKLAYQAFLQSIKSYPFFTPPFLEVANGTPGSLLFSSFPTSSSLPASSPFLSASVTQLGVLIDRITYMGTCELFLSPEEISLRPHFTLQDDSTRIVVGALLERQLQSLEPSRYKPAVKNTISVLLKDALDVYSSGGNLPIRRSGVCLKWLEGTYFGSADSAGDGVDIKSMGDEVQKLLSREDFSMDTPIIHLRAQYQVMLHLWLALHIHRSGNASDYTHIAQHAEEACKVLKAMLHTVPHQGLRASLITKSKMVSPKQIAAPAKKVMGRSTTKVKATTVRTRVAKTIAVPVTPKSRKPLQASKGDLSTKDPPSYSPGSSALASDGFAKLCDLLQMTSQLLGLLGHVVTKVHLLNVTRRLCERHVETRPEDFVQVSLDLGHEYASLGKTERAANIYASVRQCISKSNVADELRVLYFLRYSELLGTIGNVLKGSSNYCEATALLERLDTDDEKAMSTIDRVSIRVTALDRVAVAACSFATLQYSKDDPTTSLNGLLQALRLYHRAIDTFTRLAPTVKPAGSDNPFDMTGLKDVLQSVKTETPGAHQPPAPDQPSRKTYARRSALSSLEWRVASGLLSTLFALAQAYQARGSAREAEYFVAQAKDLAESLSASAMICRAVTRLGELKLCLGKMEEARECLKEAAGLVEGGVGGVDAADLRRLKGEMASKSHSGGEQRAKASYDEAMKMLEDIDELLSAQDTSMVMSSLSPQHDSLMPSLFVAVLRRNITLLHGAGEEFRSLLDRLRTLPTNAETKAEESSLFAKLTLDDAYARFRADMLLGSLAESTITLPMGMTGECITASTTTQEILGTLSTAEKLFWSDLALVARRGRVSHVRDAVVSLALIKAFQTSLGHSRKKGTTLTARLLDSSAAITPRREMLEVIQHKFPETFVQDDLQWPLMTANGSVIVPQSKPAAPKSRVHKPRGRLDSLSSVSDADDGPDVAQLSSAKSYWEFIASRYNAQLYDPLTLRTSQTSLLPSHWSVISITLTSDQKSLFVTRQRRNHEPLIFCIPLKGRRETSDDEDDEGAEPLPVAEGGQLGYVEVIQELNEVIRLSDDGTRGAVNVDKNDKHARAKWWKERSELDKRMKTLLENIEFCWLGAFKTILSEPTPLPPTILEAFRSRLEGVFVRTLLPPAPGPPQSRPKHKAKSSSSAKNAARLDVTLSDTLLETFANLSPIAPSEELEDLAYFILDLYAFHGGPKMGVVVAEVDMDVLVLDIRGALEEVSVGRQRHLDKLKKAGKAVDDDHHTFLVLDKNMQSIPWECIPIMRGKSVSRIPSMEFLIDRILWAKHQRGLPLPSSSSTSSVNGMDPNAIEDSQILDNVENVGEPADDSSAIDRVTVDPTNTYVILNPSGDLKNTEGRFLDWVSQMQKGAGWEAVVGRAPSETEMANALASKDLVIYFGHGGAEQYIRSHKIRHLERCAATMLWGCSSGIMREMGDFDRVGTPLNYIMAGCPTLIANLWDVTDRDIDKFSQEVFDKVHLTNLTDVKSWRTERTKGSAPMSIVRAVAESRDVCKLKYLTGAAPVVYGIPFYL</sequence>
<dbReference type="GO" id="GO:0044732">
    <property type="term" value="C:mitotic spindle pole body"/>
    <property type="evidence" value="ECO:0007669"/>
    <property type="project" value="TreeGrafter"/>
</dbReference>
<dbReference type="GO" id="GO:0005737">
    <property type="term" value="C:cytoplasm"/>
    <property type="evidence" value="ECO:0007669"/>
    <property type="project" value="TreeGrafter"/>
</dbReference>
<dbReference type="InterPro" id="IPR030397">
    <property type="entry name" value="SEPARIN_core_dom"/>
</dbReference>
<dbReference type="GO" id="GO:0051307">
    <property type="term" value="P:meiotic chromosome separation"/>
    <property type="evidence" value="ECO:0007669"/>
    <property type="project" value="TreeGrafter"/>
</dbReference>
<evidence type="ECO:0000313" key="8">
    <source>
        <dbReference type="Proteomes" id="UP000308730"/>
    </source>
</evidence>
<feature type="domain" description="Peptidase C50" evidence="6">
    <location>
        <begin position="1598"/>
        <end position="1696"/>
    </location>
</feature>
<dbReference type="InterPro" id="IPR011990">
    <property type="entry name" value="TPR-like_helical_dom_sf"/>
</dbReference>
<dbReference type="Pfam" id="PF03568">
    <property type="entry name" value="Separin_C"/>
    <property type="match status" value="1"/>
</dbReference>
<dbReference type="InterPro" id="IPR005314">
    <property type="entry name" value="Peptidase_C50"/>
</dbReference>
<dbReference type="SUPFAM" id="SSF48452">
    <property type="entry name" value="TPR-like"/>
    <property type="match status" value="1"/>
</dbReference>
<feature type="region of interest" description="Disordered" evidence="5">
    <location>
        <begin position="208"/>
        <end position="228"/>
    </location>
</feature>
<evidence type="ECO:0000256" key="3">
    <source>
        <dbReference type="ARBA" id="ARBA00022801"/>
    </source>
</evidence>
<evidence type="ECO:0000313" key="7">
    <source>
        <dbReference type="EMBL" id="THH27780.1"/>
    </source>
</evidence>
<dbReference type="Gene3D" id="1.25.40.10">
    <property type="entry name" value="Tetratricopeptide repeat domain"/>
    <property type="match status" value="1"/>
</dbReference>
<dbReference type="EMBL" id="SGPM01000225">
    <property type="protein sequence ID" value="THH27780.1"/>
    <property type="molecule type" value="Genomic_DNA"/>
</dbReference>
<dbReference type="SMART" id="SM00028">
    <property type="entry name" value="TPR"/>
    <property type="match status" value="4"/>
</dbReference>
<dbReference type="InterPro" id="IPR019734">
    <property type="entry name" value="TPR_rpt"/>
</dbReference>
<name>A0A4S4MWJ5_9APHY</name>
<reference evidence="7 8" key="1">
    <citation type="submission" date="2019-02" db="EMBL/GenBank/DDBJ databases">
        <title>Genome sequencing of the rare red list fungi Antrodiella citrinella (Flaviporus citrinellus).</title>
        <authorList>
            <person name="Buettner E."/>
            <person name="Kellner H."/>
        </authorList>
    </citation>
    <scope>NUCLEOTIDE SEQUENCE [LARGE SCALE GENOMIC DNA]</scope>
    <source>
        <strain evidence="7 8">DSM 108506</strain>
    </source>
</reference>
<feature type="region of interest" description="Disordered" evidence="5">
    <location>
        <begin position="1162"/>
        <end position="1195"/>
    </location>
</feature>
<dbReference type="GO" id="GO:0004197">
    <property type="term" value="F:cysteine-type endopeptidase activity"/>
    <property type="evidence" value="ECO:0007669"/>
    <property type="project" value="InterPro"/>
</dbReference>
<dbReference type="PANTHER" id="PTHR12792">
    <property type="entry name" value="EXTRA SPINDLE POLES 1-RELATED"/>
    <property type="match status" value="1"/>
</dbReference>
<gene>
    <name evidence="7" type="ORF">EUX98_g6410</name>
</gene>
<dbReference type="OrthoDB" id="10255632at2759"/>
<dbReference type="Proteomes" id="UP000308730">
    <property type="component" value="Unassembled WGS sequence"/>
</dbReference>
<proteinExistence type="predicted"/>
<dbReference type="PROSITE" id="PS51700">
    <property type="entry name" value="SEPARIN"/>
    <property type="match status" value="1"/>
</dbReference>